<accession>X1CBX7</accession>
<organism evidence="1">
    <name type="scientific">marine sediment metagenome</name>
    <dbReference type="NCBI Taxonomy" id="412755"/>
    <lineage>
        <taxon>unclassified sequences</taxon>
        <taxon>metagenomes</taxon>
        <taxon>ecological metagenomes</taxon>
    </lineage>
</organism>
<reference evidence="1" key="1">
    <citation type="journal article" date="2014" name="Front. Microbiol.">
        <title>High frequency of phylogenetically diverse reductive dehalogenase-homologous genes in deep subseafloor sedimentary metagenomes.</title>
        <authorList>
            <person name="Kawai M."/>
            <person name="Futagami T."/>
            <person name="Toyoda A."/>
            <person name="Takaki Y."/>
            <person name="Nishi S."/>
            <person name="Hori S."/>
            <person name="Arai W."/>
            <person name="Tsubouchi T."/>
            <person name="Morono Y."/>
            <person name="Uchiyama I."/>
            <person name="Ito T."/>
            <person name="Fujiyama A."/>
            <person name="Inagaki F."/>
            <person name="Takami H."/>
        </authorList>
    </citation>
    <scope>NUCLEOTIDE SEQUENCE</scope>
    <source>
        <strain evidence="1">Expedition CK06-06</strain>
    </source>
</reference>
<protein>
    <submittedName>
        <fullName evidence="1">Uncharacterized protein</fullName>
    </submittedName>
</protein>
<evidence type="ECO:0000313" key="1">
    <source>
        <dbReference type="EMBL" id="GAG93798.1"/>
    </source>
</evidence>
<dbReference type="AlphaFoldDB" id="X1CBX7"/>
<dbReference type="EMBL" id="BART01022227">
    <property type="protein sequence ID" value="GAG93798.1"/>
    <property type="molecule type" value="Genomic_DNA"/>
</dbReference>
<proteinExistence type="predicted"/>
<name>X1CBX7_9ZZZZ</name>
<sequence length="63" mass="7645">MGGYKYKYYCQDFVNSLILKELLIEEYNILKFKFKYLISPIQLGINNDNRNLAVYFSKIDFYK</sequence>
<gene>
    <name evidence="1" type="ORF">S01H4_40753</name>
</gene>
<comment type="caution">
    <text evidence="1">The sequence shown here is derived from an EMBL/GenBank/DDBJ whole genome shotgun (WGS) entry which is preliminary data.</text>
</comment>